<feature type="region of interest" description="Disordered" evidence="3">
    <location>
        <begin position="1"/>
        <end position="37"/>
    </location>
</feature>
<evidence type="ECO:0000256" key="3">
    <source>
        <dbReference type="SAM" id="MobiDB-lite"/>
    </source>
</evidence>
<protein>
    <recommendedName>
        <fullName evidence="7">Tat pathway signal sequence</fullName>
    </recommendedName>
</protein>
<reference evidence="5 6" key="1">
    <citation type="submission" date="2016-10" db="EMBL/GenBank/DDBJ databases">
        <title>The genome sequence of Colletotrichum fioriniae PJ7.</title>
        <authorList>
            <person name="Baroncelli R."/>
        </authorList>
    </citation>
    <scope>NUCLEOTIDE SEQUENCE [LARGE SCALE GENOMIC DNA]</scope>
    <source>
        <strain evidence="5 6">Tom-12</strain>
    </source>
</reference>
<dbReference type="EMBL" id="MLFU01000001">
    <property type="protein sequence ID" value="KAK1513217.1"/>
    <property type="molecule type" value="Genomic_DNA"/>
</dbReference>
<evidence type="ECO:0008006" key="7">
    <source>
        <dbReference type="Google" id="ProtNLM"/>
    </source>
</evidence>
<dbReference type="Proteomes" id="UP001227543">
    <property type="component" value="Unassembled WGS sequence"/>
</dbReference>
<proteinExistence type="inferred from homology"/>
<evidence type="ECO:0000313" key="6">
    <source>
        <dbReference type="Proteomes" id="UP001227543"/>
    </source>
</evidence>
<comment type="caution">
    <text evidence="5">The sequence shown here is derived from an EMBL/GenBank/DDBJ whole genome shotgun (WGS) entry which is preliminary data.</text>
</comment>
<evidence type="ECO:0000256" key="1">
    <source>
        <dbReference type="ARBA" id="ARBA00004685"/>
    </source>
</evidence>
<sequence>MSTTPAVKYKPVSDDGFEDVKTDDDHEEYPLDQRKWKSSRGTSRSKRALQILASLLILAIYTWAVLYYAREVIYKPFCPRLTTPDTVHVWDKVEFNPQPVNPVTPGHDHPLLGNPSPEVDANWSALLSGKPFVSVDLEPRHRFTNQSQRLPTESRNPRYTDLAWRQMRYLSTMEKAASNLGGLAMVHNLHCINYLYQVAHREYYYTPNTTEKEDATQKSHIGQLKSYKNACLSPDWIPAALMYKYVRELVADSDFASGHCLHHIMESVKCQADLTPVLLHWTLHDFHSVINWDGVERTCADWSQLMDWGSEHSVRKSTSISQFTDTKHPIYGNFLDEHGKFSWVDQEGGVDYKEFFKTSEYQKWAREQGLASGEAAAEEYLRSFYVKQ</sequence>
<evidence type="ECO:0000313" key="5">
    <source>
        <dbReference type="EMBL" id="KAK1513217.1"/>
    </source>
</evidence>
<comment type="similarity">
    <text evidence="2">Belongs to the ustYa family.</text>
</comment>
<dbReference type="Pfam" id="PF11807">
    <property type="entry name" value="UstYa"/>
    <property type="match status" value="2"/>
</dbReference>
<feature type="transmembrane region" description="Helical" evidence="4">
    <location>
        <begin position="48"/>
        <end position="69"/>
    </location>
</feature>
<feature type="compositionally biased region" description="Basic and acidic residues" evidence="3">
    <location>
        <begin position="18"/>
        <end position="35"/>
    </location>
</feature>
<name>A0ABQ9RV42_9PEZI</name>
<dbReference type="PANTHER" id="PTHR33365:SF4">
    <property type="entry name" value="CYCLOCHLOROTINE BIOSYNTHESIS PROTEIN O"/>
    <property type="match status" value="1"/>
</dbReference>
<accession>A0ABQ9RV42</accession>
<dbReference type="InterPro" id="IPR021765">
    <property type="entry name" value="UstYa-like"/>
</dbReference>
<gene>
    <name evidence="5" type="ORF">CTAM01_00613</name>
</gene>
<organism evidence="5 6">
    <name type="scientific">Colletotrichum tamarilloi</name>
    <dbReference type="NCBI Taxonomy" id="1209934"/>
    <lineage>
        <taxon>Eukaryota</taxon>
        <taxon>Fungi</taxon>
        <taxon>Dikarya</taxon>
        <taxon>Ascomycota</taxon>
        <taxon>Pezizomycotina</taxon>
        <taxon>Sordariomycetes</taxon>
        <taxon>Hypocreomycetidae</taxon>
        <taxon>Glomerellales</taxon>
        <taxon>Glomerellaceae</taxon>
        <taxon>Colletotrichum</taxon>
        <taxon>Colletotrichum acutatum species complex</taxon>
    </lineage>
</organism>
<evidence type="ECO:0000256" key="2">
    <source>
        <dbReference type="ARBA" id="ARBA00035112"/>
    </source>
</evidence>
<comment type="pathway">
    <text evidence="1">Mycotoxin biosynthesis.</text>
</comment>
<dbReference type="GeneID" id="85400901"/>
<dbReference type="RefSeq" id="XP_060389289.1">
    <property type="nucleotide sequence ID" value="XM_060516663.1"/>
</dbReference>
<keyword evidence="4" id="KW-0472">Membrane</keyword>
<keyword evidence="4" id="KW-1133">Transmembrane helix</keyword>
<evidence type="ECO:0000256" key="4">
    <source>
        <dbReference type="SAM" id="Phobius"/>
    </source>
</evidence>
<keyword evidence="4" id="KW-0812">Transmembrane</keyword>
<dbReference type="PANTHER" id="PTHR33365">
    <property type="entry name" value="YALI0B05434P"/>
    <property type="match status" value="1"/>
</dbReference>
<keyword evidence="6" id="KW-1185">Reference proteome</keyword>